<keyword evidence="6" id="KW-0007">Acetylation</keyword>
<dbReference type="SMART" id="SM00233">
    <property type="entry name" value="PH"/>
    <property type="match status" value="1"/>
</dbReference>
<dbReference type="FunFam" id="1.20.58.60:FF:000011">
    <property type="entry name" value="Spectrin beta chain"/>
    <property type="match status" value="1"/>
</dbReference>
<feature type="coiled-coil region" evidence="10">
    <location>
        <begin position="911"/>
        <end position="952"/>
    </location>
</feature>
<gene>
    <name evidence="14" type="primary">beta-Spec</name>
    <name evidence="14" type="ORF">Tcan_14545</name>
</gene>
<dbReference type="Gene3D" id="1.20.58.60">
    <property type="match status" value="14"/>
</dbReference>
<dbReference type="GO" id="GO:0003779">
    <property type="term" value="F:actin binding"/>
    <property type="evidence" value="ECO:0007669"/>
    <property type="project" value="UniProtKB-KW"/>
</dbReference>
<feature type="domain" description="PH" evidence="12">
    <location>
        <begin position="2161"/>
        <end position="2271"/>
    </location>
</feature>
<evidence type="ECO:0000256" key="5">
    <source>
        <dbReference type="ARBA" id="ARBA00022737"/>
    </source>
</evidence>
<dbReference type="InterPro" id="IPR018159">
    <property type="entry name" value="Spectrin/alpha-actinin"/>
</dbReference>
<feature type="compositionally biased region" description="Polar residues" evidence="11">
    <location>
        <begin position="2271"/>
        <end position="2283"/>
    </location>
</feature>
<dbReference type="Pfam" id="PF15410">
    <property type="entry name" value="PH_9"/>
    <property type="match status" value="1"/>
</dbReference>
<dbReference type="SMART" id="SM00150">
    <property type="entry name" value="SPEC"/>
    <property type="match status" value="17"/>
</dbReference>
<organism evidence="14 15">
    <name type="scientific">Toxocara canis</name>
    <name type="common">Canine roundworm</name>
    <dbReference type="NCBI Taxonomy" id="6265"/>
    <lineage>
        <taxon>Eukaryota</taxon>
        <taxon>Metazoa</taxon>
        <taxon>Ecdysozoa</taxon>
        <taxon>Nematoda</taxon>
        <taxon>Chromadorea</taxon>
        <taxon>Rhabditida</taxon>
        <taxon>Spirurina</taxon>
        <taxon>Ascaridomorpha</taxon>
        <taxon>Ascaridoidea</taxon>
        <taxon>Toxocaridae</taxon>
        <taxon>Toxocara</taxon>
    </lineage>
</organism>
<dbReference type="FunFam" id="1.20.58.60:FF:000059">
    <property type="entry name" value="Spectrin beta chain"/>
    <property type="match status" value="1"/>
</dbReference>
<dbReference type="SMART" id="SM00033">
    <property type="entry name" value="CH"/>
    <property type="match status" value="1"/>
</dbReference>
<dbReference type="FunFam" id="1.20.58.60:FF:000033">
    <property type="entry name" value="Spectrin beta chain"/>
    <property type="match status" value="1"/>
</dbReference>
<dbReference type="CDD" id="cd10571">
    <property type="entry name" value="PH_beta_spectrin"/>
    <property type="match status" value="1"/>
</dbReference>
<dbReference type="Pfam" id="PF00307">
    <property type="entry name" value="CH"/>
    <property type="match status" value="1"/>
</dbReference>
<keyword evidence="5" id="KW-0677">Repeat</keyword>
<dbReference type="GO" id="GO:0051693">
    <property type="term" value="P:actin filament capping"/>
    <property type="evidence" value="ECO:0007669"/>
    <property type="project" value="UniProtKB-UniRule"/>
</dbReference>
<dbReference type="SUPFAM" id="SSF50729">
    <property type="entry name" value="PH domain-like"/>
    <property type="match status" value="1"/>
</dbReference>
<evidence type="ECO:0000313" key="15">
    <source>
        <dbReference type="Proteomes" id="UP000031036"/>
    </source>
</evidence>
<dbReference type="GO" id="GO:0005543">
    <property type="term" value="F:phospholipid binding"/>
    <property type="evidence" value="ECO:0007669"/>
    <property type="project" value="InterPro"/>
</dbReference>
<dbReference type="GO" id="GO:0016020">
    <property type="term" value="C:membrane"/>
    <property type="evidence" value="ECO:0007669"/>
    <property type="project" value="UniProtKB-ARBA"/>
</dbReference>
<feature type="domain" description="Calponin-homology (CH)" evidence="13">
    <location>
        <begin position="1"/>
        <end position="51"/>
    </location>
</feature>
<dbReference type="PROSITE" id="PS00020">
    <property type="entry name" value="ACTININ_2"/>
    <property type="match status" value="1"/>
</dbReference>
<dbReference type="OMA" id="CDPAIIV"/>
<dbReference type="InterPro" id="IPR001589">
    <property type="entry name" value="Actinin_actin-bd_CS"/>
</dbReference>
<dbReference type="PROSITE" id="PS50003">
    <property type="entry name" value="PH_DOMAIN"/>
    <property type="match status" value="1"/>
</dbReference>
<accession>A0A0B2W7B0</accession>
<dbReference type="Gene3D" id="2.30.29.30">
    <property type="entry name" value="Pleckstrin-homology domain (PH domain)/Phosphotyrosine-binding domain (PTB)"/>
    <property type="match status" value="1"/>
</dbReference>
<dbReference type="STRING" id="6265.A0A0B2W7B0"/>
<feature type="compositionally biased region" description="Basic and acidic residues" evidence="11">
    <location>
        <begin position="2061"/>
        <end position="2071"/>
    </location>
</feature>
<dbReference type="InterPro" id="IPR001849">
    <property type="entry name" value="PH_domain"/>
</dbReference>
<dbReference type="InterPro" id="IPR001605">
    <property type="entry name" value="PH_dom-spectrin-type"/>
</dbReference>
<dbReference type="SUPFAM" id="SSF46966">
    <property type="entry name" value="Spectrin repeat"/>
    <property type="match status" value="15"/>
</dbReference>
<dbReference type="SUPFAM" id="SSF47576">
    <property type="entry name" value="Calponin-homology domain, CH-domain"/>
    <property type="match status" value="1"/>
</dbReference>
<evidence type="ECO:0000259" key="13">
    <source>
        <dbReference type="PROSITE" id="PS50021"/>
    </source>
</evidence>
<feature type="compositionally biased region" description="Polar residues" evidence="11">
    <location>
        <begin position="2108"/>
        <end position="2117"/>
    </location>
</feature>
<keyword evidence="7 9" id="KW-0009">Actin-binding</keyword>
<evidence type="ECO:0000259" key="12">
    <source>
        <dbReference type="PROSITE" id="PS50003"/>
    </source>
</evidence>
<evidence type="ECO:0000313" key="14">
    <source>
        <dbReference type="EMBL" id="KHN89160.1"/>
    </source>
</evidence>
<dbReference type="InterPro" id="IPR011993">
    <property type="entry name" value="PH-like_dom_sf"/>
</dbReference>
<keyword evidence="4 9" id="KW-0963">Cytoplasm</keyword>
<evidence type="ECO:0000256" key="4">
    <source>
        <dbReference type="ARBA" id="ARBA00022490"/>
    </source>
</evidence>
<evidence type="ECO:0000256" key="6">
    <source>
        <dbReference type="ARBA" id="ARBA00022990"/>
    </source>
</evidence>
<dbReference type="InterPro" id="IPR041681">
    <property type="entry name" value="PH_9"/>
</dbReference>
<dbReference type="PRINTS" id="PR00683">
    <property type="entry name" value="SPECTRINPH"/>
</dbReference>
<dbReference type="EMBL" id="JPKZ01000017">
    <property type="protein sequence ID" value="KHN89160.1"/>
    <property type="molecule type" value="Genomic_DNA"/>
</dbReference>
<dbReference type="InterPro" id="IPR036872">
    <property type="entry name" value="CH_dom_sf"/>
</dbReference>
<evidence type="ECO:0000256" key="8">
    <source>
        <dbReference type="ARBA" id="ARBA00023212"/>
    </source>
</evidence>
<evidence type="ECO:0000256" key="2">
    <source>
        <dbReference type="ARBA" id="ARBA00006826"/>
    </source>
</evidence>
<dbReference type="GO" id="GO:0008091">
    <property type="term" value="C:spectrin"/>
    <property type="evidence" value="ECO:0007669"/>
    <property type="project" value="InterPro"/>
</dbReference>
<dbReference type="PIRSF" id="PIRSF002297">
    <property type="entry name" value="Spectrin_beta_subunit"/>
    <property type="match status" value="1"/>
</dbReference>
<dbReference type="FunFam" id="1.20.58.60:FF:000018">
    <property type="entry name" value="Spectrin beta chain"/>
    <property type="match status" value="1"/>
</dbReference>
<protein>
    <recommendedName>
        <fullName evidence="9">Spectrin beta chain</fullName>
    </recommendedName>
</protein>
<proteinExistence type="inferred from homology"/>
<feature type="region of interest" description="Disordered" evidence="11">
    <location>
        <begin position="2271"/>
        <end position="2301"/>
    </location>
</feature>
<dbReference type="PANTHER" id="PTHR11915">
    <property type="entry name" value="SPECTRIN/FILAMIN RELATED CYTOSKELETAL PROTEIN"/>
    <property type="match status" value="1"/>
</dbReference>
<dbReference type="GO" id="GO:0005200">
    <property type="term" value="F:structural constituent of cytoskeleton"/>
    <property type="evidence" value="ECO:0007669"/>
    <property type="project" value="UniProtKB-UniRule"/>
</dbReference>
<dbReference type="FunFam" id="1.20.58.60:FF:000019">
    <property type="entry name" value="Spectrin beta chain"/>
    <property type="match status" value="1"/>
</dbReference>
<dbReference type="FunFam" id="1.10.418.10:FF:000003">
    <property type="entry name" value="Spectrin beta chain"/>
    <property type="match status" value="1"/>
</dbReference>
<dbReference type="Gene3D" id="1.10.418.10">
    <property type="entry name" value="Calponin-like domain"/>
    <property type="match status" value="2"/>
</dbReference>
<dbReference type="InterPro" id="IPR002017">
    <property type="entry name" value="Spectrin_repeat"/>
</dbReference>
<dbReference type="OrthoDB" id="5865767at2759"/>
<reference evidence="14 15" key="1">
    <citation type="submission" date="2014-11" db="EMBL/GenBank/DDBJ databases">
        <title>Genetic blueprint of the zoonotic pathogen Toxocara canis.</title>
        <authorList>
            <person name="Zhu X.-Q."/>
            <person name="Korhonen P.K."/>
            <person name="Cai H."/>
            <person name="Young N.D."/>
            <person name="Nejsum P."/>
            <person name="von Samson-Himmelstjerna G."/>
            <person name="Boag P.R."/>
            <person name="Tan P."/>
            <person name="Li Q."/>
            <person name="Min J."/>
            <person name="Yang Y."/>
            <person name="Wang X."/>
            <person name="Fang X."/>
            <person name="Hall R.S."/>
            <person name="Hofmann A."/>
            <person name="Sternberg P.W."/>
            <person name="Jex A.R."/>
            <person name="Gasser R.B."/>
        </authorList>
    </citation>
    <scope>NUCLEOTIDE SEQUENCE [LARGE SCALE GENOMIC DNA]</scope>
    <source>
        <strain evidence="14">PN_DK_2014</strain>
    </source>
</reference>
<dbReference type="FunFam" id="2.30.29.30:FF:000024">
    <property type="entry name" value="Spectrin beta chain"/>
    <property type="match status" value="1"/>
</dbReference>
<sequence>MRIHCLENVDKGLQFLRDQHVHLENLGSHDVVDGNPRLTLGLIWTIILRFQVRFLSCLIRFLYLGRRRLAIGCTAGYITFEDADNQETRSAKEALLLWCQMKTAGYPNVNVRNFTTSWRDGLAFNALIHKHRPDLIEYDKLQKSNALFNLANAFDTAEQQLGLMKFLDPEDVNIDIPDEKSIITYVVTYYHYFNKMKQETIQGKRIGKVVNELMENEKLVSDYERLSTDLLEWIRQTIETLNDRHFVNSLSGVQKQLADFNNYRTVEKPPKFNEKGELEVLLFTIQSRMRANNQRPYLPREGKLISDINRAWENLEKAEHERELALKEELIRQEKLEQLAARFDRKAGMRETWLSENQRLVSQDNFGTDLASVEAATKKHEAIETDIYAYEERVQAVVAVAGELEAENYHDIDRINERKENVLRLWNYLLELLLARRVRLELSMAIQRIFHEMVYVLDWCDEIKARLLSEDLGQHLMDVEDLLQKHALLESDINIVGDRVKSVNGQAEKFTSPNGPDGSGYKPVEPSLVEERMKILVDRYAELQELSEDRKRRLENNRRLCQFWWDVAELEQNLKESEQVLTSPDTGRDMVSVSLLLAKHKNAEQSLDLLGRTLDDLDGQGEQLQKENIPGSEAIPDRLATVRDYFNKLKELAAQRHTRLAGGVNYYQFFNDADDVDAYLVDTLRLVGSEDVGKDEGTVQLLIRKHDDVSDDLLKFEDNVRQLHVQAEALPAEARDHPDVRERLDTTEKRKAELEELARLRKQRLLDALSLYKLFSDADSIEAWIDEKGKLLATLIPGHDLEEVEIMKHRFETLETDMNNQAAKLATVNELARQLLHVDHPNSDEILQRQNKLNARWAQLHDMVDQKRDELDRAHRLETFRIDCQETVSWIEDKTRVLEDADELTNDLTGVMKLQRRLSMMERDLGAIQAKLDSLQKEAEAIEKEKPAEAEKIRDDIRRIQQVWDILNRKVREHEAKLDEAGDLQRFLRDLDHFQAWLTATQRQVASEDEPQSLADAEQLLNQHAAIREEIDGYAEDYIKMRAMGDRVTQDQTDPQYMFLRQRLAGLEEGWEELQRMWDNRQHLLSQGLNLQMRAMGDRVTQDQTDPQYMFLRQRLAGLEEGWEELQRMWDNRQHLLSQGLNLQMFLRDAKQAEVMLSQQENYLAKDEVPSSLEQAENMLKRHQDFLTTMDANDEKIKAVVLFGDQLCNDGHYAADKIHKKARNIEERREANRERAGAMFDKLKDALALQQFLSDCEELREWIEEKMIRAQDETYRDAKTITSKFVRHQAFQSELQSNRERLEQLRHAAIKLAEEKPEFVAMIDPQIADLSSQWEQLEKTTEEKGQKLFDANRQQLYVQSISDMKEWAEQLQQQMISEDTAQDLTTVNVAMQKQQLIESEMVKRTAQMDSLQQMEPQLEEMHPEEVEAIKAHRLAVQEQLQRLQAPLDDRRRQLERKKNAYQFLRDVEDEKLWCAERMPLAQQRQLGESLFDCHRLQKKTQSLKNEIDNHEPWIEKICANGRELIDQGHENSAMFELKISELQNTWKELKDAVEARKAHLAESEKAHQFLYDCNEAEAWMSEQELYMMQDERGKDEFSTQNQIKKHERLQQDINQYADTIRNLASQAQKFVDEKSPLSDQISVRQAQIEKLYAGLQDLCRERRKRLDETLQLYELHREIDDLLQWIADKEVVAGSQEAGQDYEHVQMLIERFQQFARDTETIGSDRVAGANDACDQLIAVGHSDAPTIALWKDSLNEAWENLLELIDTRMQLLDASRLLHKFFHDCRDCLSRILEKNHAIPEDLGRDSSSVGALKRKHQNFLKDIEAIGQQVAQIEKDASELRDAYAGDKAVEIGTREAEVAKAWRQLRAMCDSRSQKLGDTSDLFTFMNMVRDLLLWMDEVKREMNTQERPKDVSGVELLMNNHQSLKAEIDAREENFNVCISLGRDLLNRKHYASSEIEKKLIKLTTERAEMMRRWEDRWEYLQLILEVYQFARDAAVAESWLLAQEPYLISREYGRNLEETIKLIKKHEAFEKSAAAQEERFLALEKLTTFELKEMQRRDMEEAERRAGGQRGSPQKPTQAAERAGAEGVALAERGPETSDEPTFDTTLSSADSGTAPRRAKSAERIRLAGSEPSGWRLSLSRSARFDVHDLRGADTGDAFEGVLIRKHTYESLDRKASSRSWEKVYAVLRGSQLSFFKDQKHKEEGIAYRGEEAVPLEGCTVNIAADYTKKKNVLSLRLPNGAEYLLQTASEEDMERWLRRMQIATGQTQEEAARSQTLPVEGAKAKKGGFFSRGKK</sequence>
<dbReference type="PROSITE" id="PS50021">
    <property type="entry name" value="CH"/>
    <property type="match status" value="2"/>
</dbReference>
<feature type="region of interest" description="Disordered" evidence="11">
    <location>
        <begin position="2061"/>
        <end position="2128"/>
    </location>
</feature>
<comment type="similarity">
    <text evidence="2 9">Belongs to the spectrin family.</text>
</comment>
<keyword evidence="3 9" id="KW-0117">Actin capping</keyword>
<evidence type="ECO:0000256" key="1">
    <source>
        <dbReference type="ARBA" id="ARBA00004245"/>
    </source>
</evidence>
<dbReference type="FunFam" id="1.20.58.60:FF:000028">
    <property type="entry name" value="Spectrin beta chain"/>
    <property type="match status" value="1"/>
</dbReference>
<name>A0A0B2W7B0_TOXCA</name>
<dbReference type="GO" id="GO:0005829">
    <property type="term" value="C:cytosol"/>
    <property type="evidence" value="ECO:0007669"/>
    <property type="project" value="UniProtKB-ARBA"/>
</dbReference>
<keyword evidence="10" id="KW-0175">Coiled coil</keyword>
<dbReference type="Pfam" id="PF00435">
    <property type="entry name" value="Spectrin"/>
    <property type="match status" value="17"/>
</dbReference>
<dbReference type="Proteomes" id="UP000031036">
    <property type="component" value="Unassembled WGS sequence"/>
</dbReference>
<dbReference type="CDD" id="cd21248">
    <property type="entry name" value="CH_SPTB_like_rpt2"/>
    <property type="match status" value="1"/>
</dbReference>
<comment type="subcellular location">
    <subcellularLocation>
        <location evidence="1">Cytoplasm</location>
        <location evidence="1">Cytoskeleton</location>
    </subcellularLocation>
</comment>
<dbReference type="FunFam" id="1.20.58.60:FF:000083">
    <property type="entry name" value="Spectrin beta chain"/>
    <property type="match status" value="1"/>
</dbReference>
<dbReference type="FunFam" id="1.20.58.60:FF:000106">
    <property type="entry name" value="Spectrin beta chain"/>
    <property type="match status" value="1"/>
</dbReference>
<comment type="caution">
    <text evidence="14">The sequence shown here is derived from an EMBL/GenBank/DDBJ whole genome shotgun (WGS) entry which is preliminary data.</text>
</comment>
<keyword evidence="15" id="KW-1185">Reference proteome</keyword>
<dbReference type="CDD" id="cd00176">
    <property type="entry name" value="SPEC"/>
    <property type="match status" value="8"/>
</dbReference>
<evidence type="ECO:0000256" key="11">
    <source>
        <dbReference type="SAM" id="MobiDB-lite"/>
    </source>
</evidence>
<evidence type="ECO:0000256" key="3">
    <source>
        <dbReference type="ARBA" id="ARBA00022467"/>
    </source>
</evidence>
<evidence type="ECO:0000256" key="7">
    <source>
        <dbReference type="ARBA" id="ARBA00023203"/>
    </source>
</evidence>
<keyword evidence="8 9" id="KW-0206">Cytoskeleton</keyword>
<feature type="coiled-coil region" evidence="10">
    <location>
        <begin position="1288"/>
        <end position="1315"/>
    </location>
</feature>
<dbReference type="InterPro" id="IPR016343">
    <property type="entry name" value="Spectrin_bsu"/>
</dbReference>
<feature type="domain" description="Calponin-homology (CH)" evidence="13">
    <location>
        <begin position="89"/>
        <end position="194"/>
    </location>
</feature>
<dbReference type="FunFam" id="1.20.58.60:FF:000049">
    <property type="entry name" value="Spectrin beta chain"/>
    <property type="match status" value="1"/>
</dbReference>
<evidence type="ECO:0000256" key="9">
    <source>
        <dbReference type="PIRNR" id="PIRNR002297"/>
    </source>
</evidence>
<feature type="coiled-coil region" evidence="10">
    <location>
        <begin position="737"/>
        <end position="764"/>
    </location>
</feature>
<evidence type="ECO:0000256" key="10">
    <source>
        <dbReference type="SAM" id="Coils"/>
    </source>
</evidence>
<dbReference type="InterPro" id="IPR001715">
    <property type="entry name" value="CH_dom"/>
</dbReference>
<dbReference type="FunFam" id="1.10.418.10:FF:000089">
    <property type="entry name" value="Spectrin beta chain"/>
    <property type="match status" value="1"/>
</dbReference>